<sequence>MDKNKFYMIPLELMIIIFKYLNFKQQIKLHLISKQFYYTFDFIYQENIRYTYFSNPKIENIDPEIHVMCYNFRIKDFEDNIFIKEILKIKNDWIYFTNNTRRKLKRNDDNSIYCHERNYQNKDYDPNFFLINSIITLTPYNKKYIKDINKRICDNCKEFKIANRIIKKNNKCKTDMCIFNVPKKTLEITNKDVGTNIVSCEGIYNFETFLIYGIYQYQGDVPLYKIDKIINNLDKNIKLERIFIFSNQNIPYDNKSVNICEYKDFFEVFKTKVSWKLLMMNEDMVEKSNIDESEKEVDEIISEQIIESGINDKNGFDKYKKFNFRRLERKIIIDSSDDKLVKKRKKNYDSDFIPEKQNKRKRKRANELNDLLQNSQDFLNWPIKKNKNELVEDKEPIKCQINKNDEFQILNKNLQNVLPKELSINELEIIKKPNNRKKVGRKLANNDDKLAQENKKAYNNQHKDFSEKIVKEYNTLKENYENMKKEYYSLKEDHENIKKEYNLLKQSHETIEKEVGILKLINSDKECRIEIMEDVEENSTTDVQNINNQNKISSIEVNDGNIDLDAHIGSYFNMFNKGEKYFSLNETFNLRQHRAKSYENDFEVWFYNVNLYCEKFGIKYFWSLIDLENYYKNNLAHQYY</sequence>
<accession>A0A9N9HJD7</accession>
<keyword evidence="3" id="KW-1185">Reference proteome</keyword>
<organism evidence="2 3">
    <name type="scientific">Cetraspora pellucida</name>
    <dbReference type="NCBI Taxonomy" id="1433469"/>
    <lineage>
        <taxon>Eukaryota</taxon>
        <taxon>Fungi</taxon>
        <taxon>Fungi incertae sedis</taxon>
        <taxon>Mucoromycota</taxon>
        <taxon>Glomeromycotina</taxon>
        <taxon>Glomeromycetes</taxon>
        <taxon>Diversisporales</taxon>
        <taxon>Gigasporaceae</taxon>
        <taxon>Cetraspora</taxon>
    </lineage>
</organism>
<protein>
    <submittedName>
        <fullName evidence="2">15064_t:CDS:1</fullName>
    </submittedName>
</protein>
<name>A0A9N9HJD7_9GLOM</name>
<feature type="coiled-coil region" evidence="1">
    <location>
        <begin position="466"/>
        <end position="514"/>
    </location>
</feature>
<evidence type="ECO:0000313" key="3">
    <source>
        <dbReference type="Proteomes" id="UP000789759"/>
    </source>
</evidence>
<evidence type="ECO:0000313" key="2">
    <source>
        <dbReference type="EMBL" id="CAG8693745.1"/>
    </source>
</evidence>
<dbReference type="Proteomes" id="UP000789759">
    <property type="component" value="Unassembled WGS sequence"/>
</dbReference>
<reference evidence="2" key="1">
    <citation type="submission" date="2021-06" db="EMBL/GenBank/DDBJ databases">
        <authorList>
            <person name="Kallberg Y."/>
            <person name="Tangrot J."/>
            <person name="Rosling A."/>
        </authorList>
    </citation>
    <scope>NUCLEOTIDE SEQUENCE</scope>
    <source>
        <strain evidence="2">FL966</strain>
    </source>
</reference>
<proteinExistence type="predicted"/>
<dbReference type="EMBL" id="CAJVQA010010160">
    <property type="protein sequence ID" value="CAG8693745.1"/>
    <property type="molecule type" value="Genomic_DNA"/>
</dbReference>
<comment type="caution">
    <text evidence="2">The sequence shown here is derived from an EMBL/GenBank/DDBJ whole genome shotgun (WGS) entry which is preliminary data.</text>
</comment>
<dbReference type="OrthoDB" id="20960at2759"/>
<dbReference type="AlphaFoldDB" id="A0A9N9HJD7"/>
<evidence type="ECO:0000256" key="1">
    <source>
        <dbReference type="SAM" id="Coils"/>
    </source>
</evidence>
<keyword evidence="1" id="KW-0175">Coiled coil</keyword>
<gene>
    <name evidence="2" type="ORF">CPELLU_LOCUS11444</name>
</gene>